<reference evidence="1" key="2">
    <citation type="journal article" date="2015" name="Data Brief">
        <title>Shoot transcriptome of the giant reed, Arundo donax.</title>
        <authorList>
            <person name="Barrero R.A."/>
            <person name="Guerrero F.D."/>
            <person name="Moolhuijzen P."/>
            <person name="Goolsby J.A."/>
            <person name="Tidwell J."/>
            <person name="Bellgard S.E."/>
            <person name="Bellgard M.I."/>
        </authorList>
    </citation>
    <scope>NUCLEOTIDE SEQUENCE</scope>
    <source>
        <tissue evidence="1">Shoot tissue taken approximately 20 cm above the soil surface</tissue>
    </source>
</reference>
<accession>A0A0A8Z755</accession>
<dbReference type="AlphaFoldDB" id="A0A0A8Z755"/>
<proteinExistence type="predicted"/>
<protein>
    <submittedName>
        <fullName evidence="1">Uncharacterized protein</fullName>
    </submittedName>
</protein>
<dbReference type="EMBL" id="GBRH01263299">
    <property type="protein sequence ID" value="JAD34596.1"/>
    <property type="molecule type" value="Transcribed_RNA"/>
</dbReference>
<reference evidence="1" key="1">
    <citation type="submission" date="2014-09" db="EMBL/GenBank/DDBJ databases">
        <authorList>
            <person name="Magalhaes I.L.F."/>
            <person name="Oliveira U."/>
            <person name="Santos F.R."/>
            <person name="Vidigal T.H.D.A."/>
            <person name="Brescovit A.D."/>
            <person name="Santos A.J."/>
        </authorList>
    </citation>
    <scope>NUCLEOTIDE SEQUENCE</scope>
    <source>
        <tissue evidence="1">Shoot tissue taken approximately 20 cm above the soil surface</tissue>
    </source>
</reference>
<sequence>MRLLLISYRFVMLLSRINYCLLLLPLSSSVRRHLDSSAYQNLYFSLI</sequence>
<evidence type="ECO:0000313" key="1">
    <source>
        <dbReference type="EMBL" id="JAD34596.1"/>
    </source>
</evidence>
<name>A0A0A8Z755_ARUDO</name>
<organism evidence="1">
    <name type="scientific">Arundo donax</name>
    <name type="common">Giant reed</name>
    <name type="synonym">Donax arundinaceus</name>
    <dbReference type="NCBI Taxonomy" id="35708"/>
    <lineage>
        <taxon>Eukaryota</taxon>
        <taxon>Viridiplantae</taxon>
        <taxon>Streptophyta</taxon>
        <taxon>Embryophyta</taxon>
        <taxon>Tracheophyta</taxon>
        <taxon>Spermatophyta</taxon>
        <taxon>Magnoliopsida</taxon>
        <taxon>Liliopsida</taxon>
        <taxon>Poales</taxon>
        <taxon>Poaceae</taxon>
        <taxon>PACMAD clade</taxon>
        <taxon>Arundinoideae</taxon>
        <taxon>Arundineae</taxon>
        <taxon>Arundo</taxon>
    </lineage>
</organism>